<dbReference type="RefSeq" id="WP_091336758.1">
    <property type="nucleotide sequence ID" value="NZ_FNYC01000012.1"/>
</dbReference>
<evidence type="ECO:0008006" key="3">
    <source>
        <dbReference type="Google" id="ProtNLM"/>
    </source>
</evidence>
<dbReference type="AlphaFoldDB" id="A0A1H7A279"/>
<sequence length="182" mass="19159">MADLCTLANVKAFLGITSSATDGVLSSLITAISAAIESYCNRTFASAAYTESRNGTGGNRLFLAHGLVTAVASVTVDGQAIPAAVGTGTGYLFDETTVYLRGYCFHRGVQNVTVSYTAGYASVPSDVAQACVELVAAHFAKRDRIDKSSETLGTQQTISYSQADMPAAVKTALKQRVWWTVP</sequence>
<name>A0A1H7A279_9GAMM</name>
<proteinExistence type="predicted"/>
<dbReference type="CDD" id="cd08054">
    <property type="entry name" value="gp6"/>
    <property type="match status" value="1"/>
</dbReference>
<dbReference type="OrthoDB" id="284158at2"/>
<evidence type="ECO:0000313" key="1">
    <source>
        <dbReference type="EMBL" id="SEJ55960.1"/>
    </source>
</evidence>
<dbReference type="Pfam" id="PF05135">
    <property type="entry name" value="Phage_connect_1"/>
    <property type="match status" value="1"/>
</dbReference>
<accession>A0A1H7A279</accession>
<dbReference type="EMBL" id="FNYC01000012">
    <property type="protein sequence ID" value="SEJ55960.1"/>
    <property type="molecule type" value="Genomic_DNA"/>
</dbReference>
<gene>
    <name evidence="1" type="ORF">SAMN04487997_0218</name>
</gene>
<dbReference type="InterPro" id="IPR021146">
    <property type="entry name" value="Phage_gp6-like_head-tail"/>
</dbReference>
<keyword evidence="2" id="KW-1185">Reference proteome</keyword>
<organism evidence="1 2">
    <name type="scientific">Frateuria terrea</name>
    <dbReference type="NCBI Taxonomy" id="529704"/>
    <lineage>
        <taxon>Bacteria</taxon>
        <taxon>Pseudomonadati</taxon>
        <taxon>Pseudomonadota</taxon>
        <taxon>Gammaproteobacteria</taxon>
        <taxon>Lysobacterales</taxon>
        <taxon>Rhodanobacteraceae</taxon>
        <taxon>Frateuria</taxon>
    </lineage>
</organism>
<reference evidence="1 2" key="1">
    <citation type="submission" date="2016-10" db="EMBL/GenBank/DDBJ databases">
        <authorList>
            <person name="de Groot N.N."/>
        </authorList>
    </citation>
    <scope>NUCLEOTIDE SEQUENCE [LARGE SCALE GENOMIC DNA]</scope>
    <source>
        <strain evidence="1 2">DSM 26515</strain>
    </source>
</reference>
<dbReference type="Gene3D" id="1.10.3230.30">
    <property type="entry name" value="Phage gp6-like head-tail connector protein"/>
    <property type="match status" value="1"/>
</dbReference>
<evidence type="ECO:0000313" key="2">
    <source>
        <dbReference type="Proteomes" id="UP000199420"/>
    </source>
</evidence>
<protein>
    <recommendedName>
        <fullName evidence="3">Phage gp6-like head-tail connector protein</fullName>
    </recommendedName>
</protein>
<dbReference type="Proteomes" id="UP000199420">
    <property type="component" value="Unassembled WGS sequence"/>
</dbReference>
<dbReference type="STRING" id="529704.SAMN02927913_2171"/>